<comment type="caution">
    <text evidence="2">The sequence shown here is derived from an EMBL/GenBank/DDBJ whole genome shotgun (WGS) entry which is preliminary data.</text>
</comment>
<accession>A0A9P6D8W1</accession>
<feature type="region of interest" description="Disordered" evidence="1">
    <location>
        <begin position="1"/>
        <end position="25"/>
    </location>
</feature>
<evidence type="ECO:0000256" key="1">
    <source>
        <dbReference type="SAM" id="MobiDB-lite"/>
    </source>
</evidence>
<reference evidence="2" key="1">
    <citation type="submission" date="2020-11" db="EMBL/GenBank/DDBJ databases">
        <authorList>
            <consortium name="DOE Joint Genome Institute"/>
            <person name="Ahrendt S."/>
            <person name="Riley R."/>
            <person name="Andreopoulos W."/>
            <person name="Labutti K."/>
            <person name="Pangilinan J."/>
            <person name="Ruiz-Duenas F.J."/>
            <person name="Barrasa J.M."/>
            <person name="Sanchez-Garcia M."/>
            <person name="Camarero S."/>
            <person name="Miyauchi S."/>
            <person name="Serrano A."/>
            <person name="Linde D."/>
            <person name="Babiker R."/>
            <person name="Drula E."/>
            <person name="Ayuso-Fernandez I."/>
            <person name="Pacheco R."/>
            <person name="Padilla G."/>
            <person name="Ferreira P."/>
            <person name="Barriuso J."/>
            <person name="Kellner H."/>
            <person name="Castanera R."/>
            <person name="Alfaro M."/>
            <person name="Ramirez L."/>
            <person name="Pisabarro A.G."/>
            <person name="Kuo A."/>
            <person name="Tritt A."/>
            <person name="Lipzen A."/>
            <person name="He G."/>
            <person name="Yan M."/>
            <person name="Ng V."/>
            <person name="Cullen D."/>
            <person name="Martin F."/>
            <person name="Rosso M.-N."/>
            <person name="Henrissat B."/>
            <person name="Hibbett D."/>
            <person name="Martinez A.T."/>
            <person name="Grigoriev I.V."/>
        </authorList>
    </citation>
    <scope>NUCLEOTIDE SEQUENCE</scope>
    <source>
        <strain evidence="2">ATCC 90797</strain>
    </source>
</reference>
<sequence length="211" mass="24028">MASFEDDNDEEEEEEESSSDSERLMQRHHSLGVRPPVLVHIKIEGLSSSSVGKQPKNKPSWSQTLLPSIPAVNSTMMCHHYGVDWKVVTHDTMTKQKHLRIRYIILYCKDFTKVKDLISLNVLVPSVWTVLGGDTLLLYDVPSLKAVKGADPCCVWFFKCRWRDITVQWNEGLDAAHIAHPDKTSMFDRFKPSWILSALQSSKIANNSMDD</sequence>
<evidence type="ECO:0000313" key="3">
    <source>
        <dbReference type="Proteomes" id="UP000807025"/>
    </source>
</evidence>
<protein>
    <submittedName>
        <fullName evidence="2">Uncharacterized protein</fullName>
    </submittedName>
</protein>
<name>A0A9P6D8W1_PLEER</name>
<organism evidence="2 3">
    <name type="scientific">Pleurotus eryngii</name>
    <name type="common">Boletus of the steppes</name>
    <dbReference type="NCBI Taxonomy" id="5323"/>
    <lineage>
        <taxon>Eukaryota</taxon>
        <taxon>Fungi</taxon>
        <taxon>Dikarya</taxon>
        <taxon>Basidiomycota</taxon>
        <taxon>Agaricomycotina</taxon>
        <taxon>Agaricomycetes</taxon>
        <taxon>Agaricomycetidae</taxon>
        <taxon>Agaricales</taxon>
        <taxon>Pleurotineae</taxon>
        <taxon>Pleurotaceae</taxon>
        <taxon>Pleurotus</taxon>
    </lineage>
</organism>
<dbReference type="AlphaFoldDB" id="A0A9P6D8W1"/>
<keyword evidence="3" id="KW-1185">Reference proteome</keyword>
<feature type="compositionally biased region" description="Acidic residues" evidence="1">
    <location>
        <begin position="1"/>
        <end position="19"/>
    </location>
</feature>
<evidence type="ECO:0000313" key="2">
    <source>
        <dbReference type="EMBL" id="KAF9487058.1"/>
    </source>
</evidence>
<dbReference type="EMBL" id="MU154828">
    <property type="protein sequence ID" value="KAF9487058.1"/>
    <property type="molecule type" value="Genomic_DNA"/>
</dbReference>
<dbReference type="Proteomes" id="UP000807025">
    <property type="component" value="Unassembled WGS sequence"/>
</dbReference>
<proteinExistence type="predicted"/>
<gene>
    <name evidence="2" type="ORF">BDN71DRAFT_1437134</name>
</gene>